<proteinExistence type="predicted"/>
<evidence type="ECO:0000313" key="1">
    <source>
        <dbReference type="EMBL" id="KAF2475376.1"/>
    </source>
</evidence>
<sequence length="93" mass="10531">MLLICTSVTPISTPEELPVSSPEPSLSSLDTSSSQPRFACHYPQCGSTFNRRADRDRHARVHDGVREYVCPKTNCLKEFYRKDKLQGHLENGH</sequence>
<comment type="caution">
    <text evidence="1">The sequence shown here is derived from an EMBL/GenBank/DDBJ whole genome shotgun (WGS) entry which is preliminary data.</text>
</comment>
<keyword evidence="2" id="KW-1185">Reference proteome</keyword>
<name>A0ACB6R892_9PLEO</name>
<protein>
    <submittedName>
        <fullName evidence="1">Uncharacterized protein</fullName>
    </submittedName>
</protein>
<reference evidence="1" key="1">
    <citation type="journal article" date="2020" name="Stud. Mycol.">
        <title>101 Dothideomycetes genomes: a test case for predicting lifestyles and emergence of pathogens.</title>
        <authorList>
            <person name="Haridas S."/>
            <person name="Albert R."/>
            <person name="Binder M."/>
            <person name="Bloem J."/>
            <person name="Labutti K."/>
            <person name="Salamov A."/>
            <person name="Andreopoulos B."/>
            <person name="Baker S."/>
            <person name="Barry K."/>
            <person name="Bills G."/>
            <person name="Bluhm B."/>
            <person name="Cannon C."/>
            <person name="Castanera R."/>
            <person name="Culley D."/>
            <person name="Daum C."/>
            <person name="Ezra D."/>
            <person name="Gonzalez J."/>
            <person name="Henrissat B."/>
            <person name="Kuo A."/>
            <person name="Liang C."/>
            <person name="Lipzen A."/>
            <person name="Lutzoni F."/>
            <person name="Magnuson J."/>
            <person name="Mondo S."/>
            <person name="Nolan M."/>
            <person name="Ohm R."/>
            <person name="Pangilinan J."/>
            <person name="Park H.-J."/>
            <person name="Ramirez L."/>
            <person name="Alfaro M."/>
            <person name="Sun H."/>
            <person name="Tritt A."/>
            <person name="Yoshinaga Y."/>
            <person name="Zwiers L.-H."/>
            <person name="Turgeon B."/>
            <person name="Goodwin S."/>
            <person name="Spatafora J."/>
            <person name="Crous P."/>
            <person name="Grigoriev I."/>
        </authorList>
    </citation>
    <scope>NUCLEOTIDE SEQUENCE</scope>
    <source>
        <strain evidence="1">ATCC 200398</strain>
    </source>
</reference>
<accession>A0ACB6R892</accession>
<dbReference type="EMBL" id="MU003496">
    <property type="protein sequence ID" value="KAF2475376.1"/>
    <property type="molecule type" value="Genomic_DNA"/>
</dbReference>
<organism evidence="1 2">
    <name type="scientific">Lindgomyces ingoldianus</name>
    <dbReference type="NCBI Taxonomy" id="673940"/>
    <lineage>
        <taxon>Eukaryota</taxon>
        <taxon>Fungi</taxon>
        <taxon>Dikarya</taxon>
        <taxon>Ascomycota</taxon>
        <taxon>Pezizomycotina</taxon>
        <taxon>Dothideomycetes</taxon>
        <taxon>Pleosporomycetidae</taxon>
        <taxon>Pleosporales</taxon>
        <taxon>Lindgomycetaceae</taxon>
        <taxon>Lindgomyces</taxon>
    </lineage>
</organism>
<dbReference type="Proteomes" id="UP000799755">
    <property type="component" value="Unassembled WGS sequence"/>
</dbReference>
<gene>
    <name evidence="1" type="ORF">BDR25DRAFT_102196</name>
</gene>
<evidence type="ECO:0000313" key="2">
    <source>
        <dbReference type="Proteomes" id="UP000799755"/>
    </source>
</evidence>